<reference evidence="1 2" key="1">
    <citation type="submission" date="2018-09" db="EMBL/GenBank/DDBJ databases">
        <title>Genomic Encyclopedia of Archaeal and Bacterial Type Strains, Phase II (KMG-II): from individual species to whole genera.</title>
        <authorList>
            <person name="Goeker M."/>
        </authorList>
    </citation>
    <scope>NUCLEOTIDE SEQUENCE [LARGE SCALE GENOMIC DNA]</scope>
    <source>
        <strain evidence="1 2">DSM 26283</strain>
    </source>
</reference>
<evidence type="ECO:0008006" key="3">
    <source>
        <dbReference type="Google" id="ProtNLM"/>
    </source>
</evidence>
<dbReference type="AlphaFoldDB" id="A0A420DVB6"/>
<protein>
    <recommendedName>
        <fullName evidence="3">DUF2268 domain-containing protein</fullName>
    </recommendedName>
</protein>
<organism evidence="1 2">
    <name type="scientific">Ichthyenterobacterium magnum</name>
    <dbReference type="NCBI Taxonomy" id="1230530"/>
    <lineage>
        <taxon>Bacteria</taxon>
        <taxon>Pseudomonadati</taxon>
        <taxon>Bacteroidota</taxon>
        <taxon>Flavobacteriia</taxon>
        <taxon>Flavobacteriales</taxon>
        <taxon>Flavobacteriaceae</taxon>
        <taxon>Ichthyenterobacterium</taxon>
    </lineage>
</organism>
<evidence type="ECO:0000313" key="1">
    <source>
        <dbReference type="EMBL" id="RKE98138.1"/>
    </source>
</evidence>
<dbReference type="OrthoDB" id="1158968at2"/>
<dbReference type="RefSeq" id="WP_120199364.1">
    <property type="nucleotide sequence ID" value="NZ_RAQJ01000001.1"/>
</dbReference>
<dbReference type="EMBL" id="RAQJ01000001">
    <property type="protein sequence ID" value="RKE98138.1"/>
    <property type="molecule type" value="Genomic_DNA"/>
</dbReference>
<dbReference type="Proteomes" id="UP000284892">
    <property type="component" value="Unassembled WGS sequence"/>
</dbReference>
<sequence length="312" mass="36280">MKTIIQVCVLLVLLVNCTNKNKTISQIAKGKQNYTTNVNLCVQNNKISNDWIKAITIRHSEKFIDSLSQVERTLTKEEIEWYKLVNSRAPQWNQLKDSLKVPFGDIYINDTTYVYLGYQGHDDAFTYKYQTVCFNLTALVKEYGSAKQAKNKIRMDRFFAHEYTHLLSKEWAKQTEQNLKTFKDSILWECMYEGLGMYRSMSDKWFPKGDSLSTVADKTFETLYPIFTERLITIETSENLTQDDKIRLHKNLSRGSMKKKWGALPVAVWLAMESKGNDKNLIPWIKMGSKALIPLAKKYLTGKSKIKFKKVF</sequence>
<proteinExistence type="predicted"/>
<gene>
    <name evidence="1" type="ORF">BXY80_0212</name>
</gene>
<name>A0A420DVB6_9FLAO</name>
<accession>A0A420DVB6</accession>
<evidence type="ECO:0000313" key="2">
    <source>
        <dbReference type="Proteomes" id="UP000284892"/>
    </source>
</evidence>
<comment type="caution">
    <text evidence="1">The sequence shown here is derived from an EMBL/GenBank/DDBJ whole genome shotgun (WGS) entry which is preliminary data.</text>
</comment>
<keyword evidence="2" id="KW-1185">Reference proteome</keyword>